<dbReference type="InterPro" id="IPR023214">
    <property type="entry name" value="HAD_sf"/>
</dbReference>
<name>A0ABV4SRB1_9ACTN</name>
<dbReference type="RefSeq" id="WP_372565187.1">
    <property type="nucleotide sequence ID" value="NZ_JBGOSP010000019.1"/>
</dbReference>
<proteinExistence type="predicted"/>
<protein>
    <submittedName>
        <fullName evidence="1">HAD family hydrolase</fullName>
        <ecNumber evidence="1">3.1.3.-</ecNumber>
    </submittedName>
</protein>
<dbReference type="SUPFAM" id="SSF56784">
    <property type="entry name" value="HAD-like"/>
    <property type="match status" value="1"/>
</dbReference>
<keyword evidence="2" id="KW-1185">Reference proteome</keyword>
<dbReference type="InterPro" id="IPR041492">
    <property type="entry name" value="HAD_2"/>
</dbReference>
<reference evidence="1 2" key="1">
    <citation type="submission" date="2024-08" db="EMBL/GenBank/DDBJ databases">
        <title>Genome sequence of Streptomyces aureus CACIA-1.46HGO.</title>
        <authorList>
            <person name="Evangelista-Martinez Z."/>
        </authorList>
    </citation>
    <scope>NUCLEOTIDE SEQUENCE [LARGE SCALE GENOMIC DNA]</scope>
    <source>
        <strain evidence="1 2">CACIA-1.46HGO</strain>
    </source>
</reference>
<evidence type="ECO:0000313" key="2">
    <source>
        <dbReference type="Proteomes" id="UP001571476"/>
    </source>
</evidence>
<sequence length="118" mass="12882">MLALFDLDNTVIDLSAGLEDWARNFVLSHGLPHGVEAVICGRFRERAHPEDFVDLRAALRLGDDLGDLRHEYVDGIAGSARCFPGVQEGLQVLRSAGWTIGIATNGAGDIQRAKLTRR</sequence>
<dbReference type="GO" id="GO:0016787">
    <property type="term" value="F:hydrolase activity"/>
    <property type="evidence" value="ECO:0007669"/>
    <property type="project" value="UniProtKB-KW"/>
</dbReference>
<comment type="caution">
    <text evidence="1">The sequence shown here is derived from an EMBL/GenBank/DDBJ whole genome shotgun (WGS) entry which is preliminary data.</text>
</comment>
<dbReference type="Proteomes" id="UP001571476">
    <property type="component" value="Unassembled WGS sequence"/>
</dbReference>
<dbReference type="EC" id="3.1.3.-" evidence="1"/>
<dbReference type="Pfam" id="PF13419">
    <property type="entry name" value="HAD_2"/>
    <property type="match status" value="1"/>
</dbReference>
<dbReference type="EMBL" id="JBGOSP010000019">
    <property type="protein sequence ID" value="MFA3840731.1"/>
    <property type="molecule type" value="Genomic_DNA"/>
</dbReference>
<gene>
    <name evidence="1" type="ORF">ACEG43_31820</name>
</gene>
<dbReference type="InterPro" id="IPR036412">
    <property type="entry name" value="HAD-like_sf"/>
</dbReference>
<accession>A0ABV4SRB1</accession>
<organism evidence="1 2">
    <name type="scientific">Streptomyces aureus</name>
    <dbReference type="NCBI Taxonomy" id="193461"/>
    <lineage>
        <taxon>Bacteria</taxon>
        <taxon>Bacillati</taxon>
        <taxon>Actinomycetota</taxon>
        <taxon>Actinomycetes</taxon>
        <taxon>Kitasatosporales</taxon>
        <taxon>Streptomycetaceae</taxon>
        <taxon>Streptomyces</taxon>
    </lineage>
</organism>
<evidence type="ECO:0000313" key="1">
    <source>
        <dbReference type="EMBL" id="MFA3840731.1"/>
    </source>
</evidence>
<dbReference type="Gene3D" id="3.40.50.1000">
    <property type="entry name" value="HAD superfamily/HAD-like"/>
    <property type="match status" value="1"/>
</dbReference>
<keyword evidence="1" id="KW-0378">Hydrolase</keyword>